<keyword evidence="4" id="KW-0479">Metal-binding</keyword>
<proteinExistence type="predicted"/>
<name>A0A918MZ94_9BURK</name>
<dbReference type="Gene3D" id="3.20.20.70">
    <property type="entry name" value="Aldolase class I"/>
    <property type="match status" value="1"/>
</dbReference>
<evidence type="ECO:0000259" key="7">
    <source>
        <dbReference type="PROSITE" id="PS51918"/>
    </source>
</evidence>
<evidence type="ECO:0000256" key="3">
    <source>
        <dbReference type="ARBA" id="ARBA00022691"/>
    </source>
</evidence>
<dbReference type="NCBIfam" id="TIGR02495">
    <property type="entry name" value="NrdG2"/>
    <property type="match status" value="1"/>
</dbReference>
<dbReference type="PANTHER" id="PTHR30352">
    <property type="entry name" value="PYRUVATE FORMATE-LYASE-ACTIVATING ENZYME"/>
    <property type="match status" value="1"/>
</dbReference>
<reference evidence="8" key="1">
    <citation type="journal article" date="2014" name="Int. J. Syst. Evol. Microbiol.">
        <title>Complete genome sequence of Corynebacterium casei LMG S-19264T (=DSM 44701T), isolated from a smear-ripened cheese.</title>
        <authorList>
            <consortium name="US DOE Joint Genome Institute (JGI-PGF)"/>
            <person name="Walter F."/>
            <person name="Albersmeier A."/>
            <person name="Kalinowski J."/>
            <person name="Ruckert C."/>
        </authorList>
    </citation>
    <scope>NUCLEOTIDE SEQUENCE</scope>
    <source>
        <strain evidence="8">KCTC 23732</strain>
    </source>
</reference>
<evidence type="ECO:0000256" key="6">
    <source>
        <dbReference type="ARBA" id="ARBA00023014"/>
    </source>
</evidence>
<comment type="caution">
    <text evidence="8">The sequence shown here is derived from an EMBL/GenBank/DDBJ whole genome shotgun (WGS) entry which is preliminary data.</text>
</comment>
<evidence type="ECO:0000313" key="8">
    <source>
        <dbReference type="EMBL" id="GGW89007.1"/>
    </source>
</evidence>
<reference evidence="8" key="2">
    <citation type="submission" date="2020-09" db="EMBL/GenBank/DDBJ databases">
        <authorList>
            <person name="Sun Q."/>
            <person name="Kim S."/>
        </authorList>
    </citation>
    <scope>NUCLEOTIDE SEQUENCE</scope>
    <source>
        <strain evidence="8">KCTC 23732</strain>
    </source>
</reference>
<dbReference type="GO" id="GO:0003824">
    <property type="term" value="F:catalytic activity"/>
    <property type="evidence" value="ECO:0007669"/>
    <property type="project" value="InterPro"/>
</dbReference>
<gene>
    <name evidence="8" type="ORF">GCM10011450_19040</name>
</gene>
<dbReference type="InterPro" id="IPR058240">
    <property type="entry name" value="rSAM_sf"/>
</dbReference>
<keyword evidence="6" id="KW-0411">Iron-sulfur</keyword>
<protein>
    <submittedName>
        <fullName evidence="8">Anaerobic ribonucleoside-triphosphate reductase activating protein</fullName>
    </submittedName>
</protein>
<dbReference type="Proteomes" id="UP000608345">
    <property type="component" value="Unassembled WGS sequence"/>
</dbReference>
<keyword evidence="2" id="KW-0004">4Fe-4S</keyword>
<accession>A0A918MZ94</accession>
<dbReference type="Pfam" id="PF04055">
    <property type="entry name" value="Radical_SAM"/>
    <property type="match status" value="1"/>
</dbReference>
<dbReference type="GO" id="GO:0046872">
    <property type="term" value="F:metal ion binding"/>
    <property type="evidence" value="ECO:0007669"/>
    <property type="project" value="UniProtKB-KW"/>
</dbReference>
<dbReference type="AlphaFoldDB" id="A0A918MZ94"/>
<evidence type="ECO:0000313" key="9">
    <source>
        <dbReference type="Proteomes" id="UP000608345"/>
    </source>
</evidence>
<dbReference type="GO" id="GO:0051539">
    <property type="term" value="F:4 iron, 4 sulfur cluster binding"/>
    <property type="evidence" value="ECO:0007669"/>
    <property type="project" value="UniProtKB-KW"/>
</dbReference>
<dbReference type="EMBL" id="BMYS01000013">
    <property type="protein sequence ID" value="GGW89007.1"/>
    <property type="molecule type" value="Genomic_DNA"/>
</dbReference>
<evidence type="ECO:0000256" key="4">
    <source>
        <dbReference type="ARBA" id="ARBA00022723"/>
    </source>
</evidence>
<evidence type="ECO:0000256" key="1">
    <source>
        <dbReference type="ARBA" id="ARBA00001966"/>
    </source>
</evidence>
<evidence type="ECO:0000256" key="2">
    <source>
        <dbReference type="ARBA" id="ARBA00022485"/>
    </source>
</evidence>
<comment type="cofactor">
    <cofactor evidence="1">
        <name>[4Fe-4S] cluster</name>
        <dbReference type="ChEBI" id="CHEBI:49883"/>
    </cofactor>
</comment>
<dbReference type="PROSITE" id="PS51918">
    <property type="entry name" value="RADICAL_SAM"/>
    <property type="match status" value="1"/>
</dbReference>
<dbReference type="InterPro" id="IPR034457">
    <property type="entry name" value="Organic_radical-activating"/>
</dbReference>
<keyword evidence="5" id="KW-0408">Iron</keyword>
<sequence length="239" mass="26287">MTPDAAHASLRVGGMTPFSTSDYPGQMAAVLFVQGCPWRCGYCHNPHLQERGTDNPLDWGSIMTFLQRRAGLIDAVVFSGGEPTLDPALEAAMQQVKALGYKIGLHCAGIYPRRLKEVLPLVDWIGLDIKASFNKYAHITQFAGSGDQVLACLQAVLASGVDYELRTTLHPLLLPEEDLLELANSLAKMNVNNYVWQLFRDQGCNDTTLRRASLAGYPSEALVNQVSAMFTRFTLRKNA</sequence>
<dbReference type="InterPro" id="IPR012840">
    <property type="entry name" value="NrdG2"/>
</dbReference>
<keyword evidence="3" id="KW-0949">S-adenosyl-L-methionine</keyword>
<organism evidence="8 9">
    <name type="scientific">Advenella faeciporci</name>
    <dbReference type="NCBI Taxonomy" id="797535"/>
    <lineage>
        <taxon>Bacteria</taxon>
        <taxon>Pseudomonadati</taxon>
        <taxon>Pseudomonadota</taxon>
        <taxon>Betaproteobacteria</taxon>
        <taxon>Burkholderiales</taxon>
        <taxon>Alcaligenaceae</taxon>
    </lineage>
</organism>
<dbReference type="PANTHER" id="PTHR30352:SF13">
    <property type="entry name" value="GLYCYL-RADICAL ENZYME ACTIVATING ENZYME YJJW-RELATED"/>
    <property type="match status" value="1"/>
</dbReference>
<dbReference type="SFLD" id="SFLDG01094">
    <property type="entry name" value="Uncharacterised_Radical_SAM_Su"/>
    <property type="match status" value="1"/>
</dbReference>
<dbReference type="SUPFAM" id="SSF102114">
    <property type="entry name" value="Radical SAM enzymes"/>
    <property type="match status" value="1"/>
</dbReference>
<keyword evidence="9" id="KW-1185">Reference proteome</keyword>
<evidence type="ECO:0000256" key="5">
    <source>
        <dbReference type="ARBA" id="ARBA00023004"/>
    </source>
</evidence>
<dbReference type="InterPro" id="IPR007197">
    <property type="entry name" value="rSAM"/>
</dbReference>
<dbReference type="InterPro" id="IPR013785">
    <property type="entry name" value="Aldolase_TIM"/>
</dbReference>
<feature type="domain" description="Radical SAM core" evidence="7">
    <location>
        <begin position="21"/>
        <end position="232"/>
    </location>
</feature>
<dbReference type="CDD" id="cd01335">
    <property type="entry name" value="Radical_SAM"/>
    <property type="match status" value="1"/>
</dbReference>
<dbReference type="SFLD" id="SFLDS00029">
    <property type="entry name" value="Radical_SAM"/>
    <property type="match status" value="1"/>
</dbReference>